<keyword evidence="1" id="KW-0472">Membrane</keyword>
<feature type="transmembrane region" description="Helical" evidence="1">
    <location>
        <begin position="50"/>
        <end position="72"/>
    </location>
</feature>
<reference evidence="2" key="1">
    <citation type="journal article" date="2021" name="Front. Microbiol.">
        <title>Comprehensive Comparative Genomics and Phenotyping of Methylobacterium Species.</title>
        <authorList>
            <person name="Alessa O."/>
            <person name="Ogura Y."/>
            <person name="Fujitani Y."/>
            <person name="Takami H."/>
            <person name="Hayashi T."/>
            <person name="Sahin N."/>
            <person name="Tani A."/>
        </authorList>
    </citation>
    <scope>NUCLEOTIDE SEQUENCE</scope>
    <source>
        <strain evidence="2">NBRC 15689</strain>
    </source>
</reference>
<evidence type="ECO:0000313" key="2">
    <source>
        <dbReference type="EMBL" id="GJE25508.1"/>
    </source>
</evidence>
<keyword evidence="1" id="KW-0812">Transmembrane</keyword>
<evidence type="ECO:0008006" key="4">
    <source>
        <dbReference type="Google" id="ProtNLM"/>
    </source>
</evidence>
<protein>
    <recommendedName>
        <fullName evidence="4">Lipopolysaccharide-assembly, LptC-related protein</fullName>
    </recommendedName>
</protein>
<comment type="caution">
    <text evidence="2">The sequence shown here is derived from an EMBL/GenBank/DDBJ whole genome shotgun (WGS) entry which is preliminary data.</text>
</comment>
<evidence type="ECO:0000256" key="1">
    <source>
        <dbReference type="SAM" id="Phobius"/>
    </source>
</evidence>
<keyword evidence="3" id="KW-1185">Reference proteome</keyword>
<dbReference type="Gene3D" id="2.60.450.10">
    <property type="entry name" value="Lipopolysaccharide (LPS) transport protein A like domain"/>
    <property type="match status" value="1"/>
</dbReference>
<accession>A0ABQ4T2Q7</accession>
<keyword evidence="1" id="KW-1133">Transmembrane helix</keyword>
<dbReference type="EMBL" id="BPQV01000001">
    <property type="protein sequence ID" value="GJE25508.1"/>
    <property type="molecule type" value="Genomic_DNA"/>
</dbReference>
<name>A0ABQ4T2Q7_METOR</name>
<gene>
    <name evidence="2" type="ORF">LKMONMHP_0346</name>
</gene>
<dbReference type="Proteomes" id="UP001055156">
    <property type="component" value="Unassembled WGS sequence"/>
</dbReference>
<proteinExistence type="predicted"/>
<reference evidence="2" key="2">
    <citation type="submission" date="2021-08" db="EMBL/GenBank/DDBJ databases">
        <authorList>
            <person name="Tani A."/>
            <person name="Ola A."/>
            <person name="Ogura Y."/>
            <person name="Katsura K."/>
            <person name="Hayashi T."/>
        </authorList>
    </citation>
    <scope>NUCLEOTIDE SEQUENCE</scope>
    <source>
        <strain evidence="2">NBRC 15689</strain>
    </source>
</reference>
<sequence length="249" mass="26641">MTRAGTIGVRMQAADPLDMDSDLIALAANENARRRRAHRQARRHSMRVRALRFVIPVAAGIAVLGLGAVVAYRALAPSLPNVTLGPVSVTGTKVTMENPRLSGFRKGDRGYEVTATAALQDVRKPALIELQTMKGHLATDDKGGLAYLEAKNGLFDSARESLTLDHDIRLWTDKGEEIRLNSAAVDFKAGTVKSSEPVAVTVPSGRIDADTLDVVDNGKVISFVGNVHAVFHGTDKADRKPAAMAEAQP</sequence>
<organism evidence="2 3">
    <name type="scientific">Methylobacterium organophilum</name>
    <dbReference type="NCBI Taxonomy" id="410"/>
    <lineage>
        <taxon>Bacteria</taxon>
        <taxon>Pseudomonadati</taxon>
        <taxon>Pseudomonadota</taxon>
        <taxon>Alphaproteobacteria</taxon>
        <taxon>Hyphomicrobiales</taxon>
        <taxon>Methylobacteriaceae</taxon>
        <taxon>Methylobacterium</taxon>
    </lineage>
</organism>
<evidence type="ECO:0000313" key="3">
    <source>
        <dbReference type="Proteomes" id="UP001055156"/>
    </source>
</evidence>